<dbReference type="AlphaFoldDB" id="A0A849IFN5"/>
<keyword evidence="2" id="KW-1185">Reference proteome</keyword>
<name>A0A849IFN5_9HYPH</name>
<accession>A0A849IFN5</accession>
<dbReference type="GO" id="GO:0009307">
    <property type="term" value="P:DNA restriction-modification system"/>
    <property type="evidence" value="ECO:0007669"/>
    <property type="project" value="InterPro"/>
</dbReference>
<proteinExistence type="predicted"/>
<evidence type="ECO:0000313" key="2">
    <source>
        <dbReference type="Proteomes" id="UP000564885"/>
    </source>
</evidence>
<evidence type="ECO:0000313" key="1">
    <source>
        <dbReference type="EMBL" id="NNM74777.1"/>
    </source>
</evidence>
<organism evidence="1 2">
    <name type="scientific">Enterovirga aerilata</name>
    <dbReference type="NCBI Taxonomy" id="2730920"/>
    <lineage>
        <taxon>Bacteria</taxon>
        <taxon>Pseudomonadati</taxon>
        <taxon>Pseudomonadota</taxon>
        <taxon>Alphaproteobacteria</taxon>
        <taxon>Hyphomicrobiales</taxon>
        <taxon>Methylobacteriaceae</taxon>
        <taxon>Enterovirga</taxon>
    </lineage>
</organism>
<keyword evidence="1" id="KW-0808">Transferase</keyword>
<sequence>MGGHHSPVPETHVWLTPPEILEALGGAESFDLDPAACSEPRPWPTAKRHLTVEDDGLAHPWKGRVWLNPPYGGPNIIGPWMRRMAIHNHGTALIFARTETDVFQETVFGRATGILFLHGRLTFHRPDGSRAEHNGGAPSCLVAYGDADLTILQCSGLDGTLVTRGELWGFGR</sequence>
<comment type="caution">
    <text evidence="1">The sequence shown here is derived from an EMBL/GenBank/DDBJ whole genome shotgun (WGS) entry which is preliminary data.</text>
</comment>
<dbReference type="GO" id="GO:0003677">
    <property type="term" value="F:DNA binding"/>
    <property type="evidence" value="ECO:0007669"/>
    <property type="project" value="InterPro"/>
</dbReference>
<gene>
    <name evidence="1" type="ORF">HJG44_20660</name>
</gene>
<reference evidence="1 2" key="1">
    <citation type="submission" date="2020-04" db="EMBL/GenBank/DDBJ databases">
        <title>Enterovirga sp. isolate from soil.</title>
        <authorList>
            <person name="Chea S."/>
            <person name="Kim D.-U."/>
        </authorList>
    </citation>
    <scope>NUCLEOTIDE SEQUENCE [LARGE SCALE GENOMIC DNA]</scope>
    <source>
        <strain evidence="1 2">DB1703</strain>
    </source>
</reference>
<keyword evidence="1" id="KW-0489">Methyltransferase</keyword>
<dbReference type="EMBL" id="JABEPP010000006">
    <property type="protein sequence ID" value="NNM74777.1"/>
    <property type="molecule type" value="Genomic_DNA"/>
</dbReference>
<protein>
    <submittedName>
        <fullName evidence="1">Adenine methyltransferase</fullName>
    </submittedName>
</protein>
<dbReference type="Proteomes" id="UP000564885">
    <property type="component" value="Unassembled WGS sequence"/>
</dbReference>
<dbReference type="GO" id="GO:0009007">
    <property type="term" value="F:site-specific DNA-methyltransferase (adenine-specific) activity"/>
    <property type="evidence" value="ECO:0007669"/>
    <property type="project" value="InterPro"/>
</dbReference>
<dbReference type="Pfam" id="PF05869">
    <property type="entry name" value="Dam"/>
    <property type="match status" value="1"/>
</dbReference>
<dbReference type="GO" id="GO:0032259">
    <property type="term" value="P:methylation"/>
    <property type="evidence" value="ECO:0007669"/>
    <property type="project" value="UniProtKB-KW"/>
</dbReference>
<dbReference type="InterPro" id="IPR008593">
    <property type="entry name" value="Dam_MeTrfase"/>
</dbReference>